<protein>
    <submittedName>
        <fullName evidence="1">RHTO0S16e02278g1_1</fullName>
    </submittedName>
</protein>
<accession>A0A061BM72</accession>
<proteinExistence type="predicted"/>
<dbReference type="OrthoDB" id="2999691at2759"/>
<dbReference type="EMBL" id="LK052951">
    <property type="protein sequence ID" value="CDR48148.1"/>
    <property type="molecule type" value="Genomic_DNA"/>
</dbReference>
<reference evidence="1" key="1">
    <citation type="journal article" date="2014" name="Genome Announc.">
        <title>Draft genome sequence of Rhodosporidium toruloides CECT1137, an oleaginous yeast of biotechnological interest.</title>
        <authorList>
            <person name="Morin N."/>
            <person name="Calcas X."/>
            <person name="Devillers H."/>
            <person name="Durrens P."/>
            <person name="Sherman D.J."/>
            <person name="Nicaud J.-M."/>
            <person name="Neuveglise C."/>
        </authorList>
    </citation>
    <scope>NUCLEOTIDE SEQUENCE</scope>
    <source>
        <strain evidence="1">CECT1137</strain>
    </source>
</reference>
<gene>
    <name evidence="1" type="ORF">RHTO0S_16e02278g</name>
</gene>
<evidence type="ECO:0000313" key="1">
    <source>
        <dbReference type="EMBL" id="CDR48148.1"/>
    </source>
</evidence>
<sequence length="96" mass="11328">MSREGAGRVERRASAAVQITAEQLLREAADFQEKAAPKPKQRIEDFEELHGYRARERQEFEEVIRRTRTNIQAWVKYANWEASQNEFPRCAHMHDV</sequence>
<dbReference type="AlphaFoldDB" id="A0A061BM72"/>
<name>A0A061BM72_RHOTO</name>
<organism evidence="1">
    <name type="scientific">Rhodotorula toruloides</name>
    <name type="common">Yeast</name>
    <name type="synonym">Rhodosporidium toruloides</name>
    <dbReference type="NCBI Taxonomy" id="5286"/>
    <lineage>
        <taxon>Eukaryota</taxon>
        <taxon>Fungi</taxon>
        <taxon>Dikarya</taxon>
        <taxon>Basidiomycota</taxon>
        <taxon>Pucciniomycotina</taxon>
        <taxon>Microbotryomycetes</taxon>
        <taxon>Sporidiobolales</taxon>
        <taxon>Sporidiobolaceae</taxon>
        <taxon>Rhodotorula</taxon>
    </lineage>
</organism>